<keyword evidence="9" id="KW-1185">Reference proteome</keyword>
<dbReference type="InterPro" id="IPR029063">
    <property type="entry name" value="SAM-dependent_MTases_sf"/>
</dbReference>
<dbReference type="InterPro" id="IPR022641">
    <property type="entry name" value="CheR_N"/>
</dbReference>
<feature type="binding site" evidence="6">
    <location>
        <position position="89"/>
    </location>
    <ligand>
        <name>S-adenosyl-L-methionine</name>
        <dbReference type="ChEBI" id="CHEBI:59789"/>
    </ligand>
</feature>
<dbReference type="Gene3D" id="1.10.155.10">
    <property type="entry name" value="Chemotaxis receptor methyltransferase CheR, N-terminal domain"/>
    <property type="match status" value="1"/>
</dbReference>
<feature type="binding site" evidence="6">
    <location>
        <begin position="201"/>
        <end position="202"/>
    </location>
    <ligand>
        <name>S-adenosyl-L-methionine</name>
        <dbReference type="ChEBI" id="CHEBI:59789"/>
    </ligand>
</feature>
<feature type="binding site" evidence="6">
    <location>
        <position position="143"/>
    </location>
    <ligand>
        <name>S-adenosyl-L-methionine</name>
        <dbReference type="ChEBI" id="CHEBI:59789"/>
    </ligand>
</feature>
<dbReference type="Proteomes" id="UP000244064">
    <property type="component" value="Unassembled WGS sequence"/>
</dbReference>
<dbReference type="EC" id="2.1.1.80" evidence="5"/>
<evidence type="ECO:0000256" key="4">
    <source>
        <dbReference type="ARBA" id="ARBA00022691"/>
    </source>
</evidence>
<evidence type="ECO:0000313" key="8">
    <source>
        <dbReference type="EMBL" id="PTU73343.1"/>
    </source>
</evidence>
<comment type="catalytic activity">
    <reaction evidence="1 5">
        <text>L-glutamyl-[protein] + S-adenosyl-L-methionine = [protein]-L-glutamate 5-O-methyl ester + S-adenosyl-L-homocysteine</text>
        <dbReference type="Rhea" id="RHEA:24452"/>
        <dbReference type="Rhea" id="RHEA-COMP:10208"/>
        <dbReference type="Rhea" id="RHEA-COMP:10311"/>
        <dbReference type="ChEBI" id="CHEBI:29973"/>
        <dbReference type="ChEBI" id="CHEBI:57856"/>
        <dbReference type="ChEBI" id="CHEBI:59789"/>
        <dbReference type="ChEBI" id="CHEBI:82795"/>
        <dbReference type="EC" id="2.1.1.80"/>
    </reaction>
</comment>
<sequence length="273" mass="31226">MSAEKVPLQVPQLGEAEFARLQQLMLDASGIRLNAHKRTLVAGRLLRRLRALDLSGYSDYLRLLDQPEQQTERRLVIDLLTTNETFFFREPQHFRFLATWLQEQRRPLRVWSAACSSGEEAYSLAMLLAEHAGHDDWRILATDLSQRMLEKARAAIYPLADSHAFPPGWLQRHCLKGVGEQQGLFRIGTALRQRISVRELNLMRELPSDVPVCDLIFLRNVLIYFNAADKRAIVARLIERLRPGGLLFIGHAESVQGFDLPLKSLAPSILRRQ</sequence>
<gene>
    <name evidence="8" type="ORF">DBO85_13460</name>
</gene>
<dbReference type="SUPFAM" id="SSF53335">
    <property type="entry name" value="S-adenosyl-L-methionine-dependent methyltransferases"/>
    <property type="match status" value="1"/>
</dbReference>
<dbReference type="PANTHER" id="PTHR24422">
    <property type="entry name" value="CHEMOTAXIS PROTEIN METHYLTRANSFERASE"/>
    <property type="match status" value="1"/>
</dbReference>
<evidence type="ECO:0000256" key="5">
    <source>
        <dbReference type="PIRNR" id="PIRNR000410"/>
    </source>
</evidence>
<evidence type="ECO:0000256" key="3">
    <source>
        <dbReference type="ARBA" id="ARBA00022679"/>
    </source>
</evidence>
<dbReference type="AlphaFoldDB" id="A0A2T5P6J3"/>
<dbReference type="PRINTS" id="PR00996">
    <property type="entry name" value="CHERMTFRASE"/>
</dbReference>
<dbReference type="InterPro" id="IPR026024">
    <property type="entry name" value="Chemotaxis_MeTrfase_CheR"/>
</dbReference>
<dbReference type="GO" id="GO:0032259">
    <property type="term" value="P:methylation"/>
    <property type="evidence" value="ECO:0007669"/>
    <property type="project" value="UniProtKB-KW"/>
</dbReference>
<keyword evidence="3 5" id="KW-0808">Transferase</keyword>
<dbReference type="PANTHER" id="PTHR24422:SF26">
    <property type="entry name" value="CHEMOTAXIS PROTEIN METHYLTRANSFERASE"/>
    <property type="match status" value="1"/>
</dbReference>
<dbReference type="InterPro" id="IPR036804">
    <property type="entry name" value="CheR_N_sf"/>
</dbReference>
<dbReference type="CDD" id="cd02440">
    <property type="entry name" value="AdoMet_MTases"/>
    <property type="match status" value="1"/>
</dbReference>
<evidence type="ECO:0000256" key="1">
    <source>
        <dbReference type="ARBA" id="ARBA00001541"/>
    </source>
</evidence>
<organism evidence="8 9">
    <name type="scientific">Pseudomonas mangrovi</name>
    <dbReference type="NCBI Taxonomy" id="2161748"/>
    <lineage>
        <taxon>Bacteria</taxon>
        <taxon>Pseudomonadati</taxon>
        <taxon>Pseudomonadota</taxon>
        <taxon>Gammaproteobacteria</taxon>
        <taxon>Pseudomonadales</taxon>
        <taxon>Pseudomonadaceae</taxon>
        <taxon>Pseudomonas</taxon>
    </lineage>
</organism>
<reference evidence="8 9" key="1">
    <citation type="submission" date="2018-04" db="EMBL/GenBank/DDBJ databases">
        <title>Pseudomonas sp. nov., isolated from mangrove soil.</title>
        <authorList>
            <person name="Chen C."/>
        </authorList>
    </citation>
    <scope>NUCLEOTIDE SEQUENCE [LARGE SCALE GENOMIC DNA]</scope>
    <source>
        <strain evidence="8 9">TC-11</strain>
    </source>
</reference>
<proteinExistence type="predicted"/>
<dbReference type="Pfam" id="PF03705">
    <property type="entry name" value="CheR_N"/>
    <property type="match status" value="1"/>
</dbReference>
<evidence type="ECO:0000256" key="2">
    <source>
        <dbReference type="ARBA" id="ARBA00022603"/>
    </source>
</evidence>
<protein>
    <recommendedName>
        <fullName evidence="5">Chemotaxis protein methyltransferase</fullName>
        <ecNumber evidence="5">2.1.1.80</ecNumber>
    </recommendedName>
</protein>
<dbReference type="InterPro" id="IPR050903">
    <property type="entry name" value="Bact_Chemotaxis_MeTrfase"/>
</dbReference>
<feature type="domain" description="CheR-type methyltransferase" evidence="7">
    <location>
        <begin position="6"/>
        <end position="273"/>
    </location>
</feature>
<evidence type="ECO:0000313" key="9">
    <source>
        <dbReference type="Proteomes" id="UP000244064"/>
    </source>
</evidence>
<dbReference type="Gene3D" id="3.40.50.150">
    <property type="entry name" value="Vaccinia Virus protein VP39"/>
    <property type="match status" value="1"/>
</dbReference>
<dbReference type="PROSITE" id="PS50123">
    <property type="entry name" value="CHER"/>
    <property type="match status" value="1"/>
</dbReference>
<feature type="binding site" evidence="6">
    <location>
        <position position="120"/>
    </location>
    <ligand>
        <name>S-adenosyl-L-methionine</name>
        <dbReference type="ChEBI" id="CHEBI:59789"/>
    </ligand>
</feature>
<dbReference type="PIRSF" id="PIRSF000410">
    <property type="entry name" value="CheR"/>
    <property type="match status" value="1"/>
</dbReference>
<accession>A0A2T5P6J3</accession>
<dbReference type="GO" id="GO:0008983">
    <property type="term" value="F:protein-glutamate O-methyltransferase activity"/>
    <property type="evidence" value="ECO:0007669"/>
    <property type="project" value="UniProtKB-EC"/>
</dbReference>
<comment type="caution">
    <text evidence="8">The sequence shown here is derived from an EMBL/GenBank/DDBJ whole genome shotgun (WGS) entry which is preliminary data.</text>
</comment>
<feature type="binding site" evidence="6">
    <location>
        <begin position="219"/>
        <end position="220"/>
    </location>
    <ligand>
        <name>S-adenosyl-L-methionine</name>
        <dbReference type="ChEBI" id="CHEBI:59789"/>
    </ligand>
</feature>
<dbReference type="SUPFAM" id="SSF47757">
    <property type="entry name" value="Chemotaxis receptor methyltransferase CheR, N-terminal domain"/>
    <property type="match status" value="1"/>
</dbReference>
<dbReference type="InterPro" id="IPR000780">
    <property type="entry name" value="CheR_MeTrfase"/>
</dbReference>
<dbReference type="SMART" id="SM00138">
    <property type="entry name" value="MeTrc"/>
    <property type="match status" value="1"/>
</dbReference>
<dbReference type="InterPro" id="IPR022642">
    <property type="entry name" value="CheR_C"/>
</dbReference>
<dbReference type="EMBL" id="QASN01000020">
    <property type="protein sequence ID" value="PTU73343.1"/>
    <property type="molecule type" value="Genomic_DNA"/>
</dbReference>
<comment type="function">
    <text evidence="5">Methylation of the membrane-bound methyl-accepting chemotaxis proteins (MCP) to form gamma-glutamyl methyl ester residues in MCP.</text>
</comment>
<keyword evidence="4 5" id="KW-0949">S-adenosyl-L-methionine</keyword>
<evidence type="ECO:0000259" key="7">
    <source>
        <dbReference type="PROSITE" id="PS50123"/>
    </source>
</evidence>
<evidence type="ECO:0000256" key="6">
    <source>
        <dbReference type="PIRSR" id="PIRSR000410-1"/>
    </source>
</evidence>
<feature type="binding site" evidence="6">
    <location>
        <position position="85"/>
    </location>
    <ligand>
        <name>S-adenosyl-L-methionine</name>
        <dbReference type="ChEBI" id="CHEBI:59789"/>
    </ligand>
</feature>
<feature type="binding site" evidence="6">
    <location>
        <position position="83"/>
    </location>
    <ligand>
        <name>S-adenosyl-L-methionine</name>
        <dbReference type="ChEBI" id="CHEBI:59789"/>
    </ligand>
</feature>
<dbReference type="Pfam" id="PF01739">
    <property type="entry name" value="CheR"/>
    <property type="match status" value="1"/>
</dbReference>
<dbReference type="RefSeq" id="WP_108107788.1">
    <property type="nucleotide sequence ID" value="NZ_QASN01000020.1"/>
</dbReference>
<dbReference type="OrthoDB" id="9816309at2"/>
<name>A0A2T5P6J3_9PSED</name>
<keyword evidence="2 5" id="KW-0489">Methyltransferase</keyword>